<protein>
    <submittedName>
        <fullName evidence="1">Uncharacterized protein</fullName>
    </submittedName>
</protein>
<evidence type="ECO:0000313" key="1">
    <source>
        <dbReference type="EMBL" id="OGF97675.1"/>
    </source>
</evidence>
<comment type="caution">
    <text evidence="1">The sequence shown here is derived from an EMBL/GenBank/DDBJ whole genome shotgun (WGS) entry which is preliminary data.</text>
</comment>
<dbReference type="EMBL" id="MFIW01000070">
    <property type="protein sequence ID" value="OGF97675.1"/>
    <property type="molecule type" value="Genomic_DNA"/>
</dbReference>
<evidence type="ECO:0000313" key="2">
    <source>
        <dbReference type="Proteomes" id="UP000179034"/>
    </source>
</evidence>
<gene>
    <name evidence="1" type="ORF">A2Z06_01325</name>
</gene>
<dbReference type="AlphaFoldDB" id="A0A1F5YBU7"/>
<accession>A0A1F5YBU7</accession>
<reference evidence="1 2" key="1">
    <citation type="journal article" date="2016" name="Nat. Commun.">
        <title>Thousands of microbial genomes shed light on interconnected biogeochemical processes in an aquifer system.</title>
        <authorList>
            <person name="Anantharaman K."/>
            <person name="Brown C.T."/>
            <person name="Hug L.A."/>
            <person name="Sharon I."/>
            <person name="Castelle C.J."/>
            <person name="Probst A.J."/>
            <person name="Thomas B.C."/>
            <person name="Singh A."/>
            <person name="Wilkins M.J."/>
            <person name="Karaoz U."/>
            <person name="Brodie E.L."/>
            <person name="Williams K.H."/>
            <person name="Hubbard S.S."/>
            <person name="Banfield J.F."/>
        </authorList>
    </citation>
    <scope>NUCLEOTIDE SEQUENCE [LARGE SCALE GENOMIC DNA]</scope>
</reference>
<name>A0A1F5YBU7_9BACT</name>
<proteinExistence type="predicted"/>
<organism evidence="1 2">
    <name type="scientific">Candidatus Glassbacteria bacterium RBG_16_58_8</name>
    <dbReference type="NCBI Taxonomy" id="1817866"/>
    <lineage>
        <taxon>Bacteria</taxon>
        <taxon>Candidatus Glassiibacteriota</taxon>
    </lineage>
</organism>
<dbReference type="Proteomes" id="UP000179034">
    <property type="component" value="Unassembled WGS sequence"/>
</dbReference>
<sequence>MAVISLILGTKSKINGWLLIKNLVFRIHTLWVNGLIFDKLSIKKRNYHKKGRKTLVFGGFIAFEGRRSASKRDRPPLFTD</sequence>